<keyword evidence="2" id="KW-1185">Reference proteome</keyword>
<dbReference type="SUPFAM" id="SSF158682">
    <property type="entry name" value="TerB-like"/>
    <property type="match status" value="1"/>
</dbReference>
<dbReference type="EMBL" id="JAKGAS010000001">
    <property type="protein sequence ID" value="MCF2946918.1"/>
    <property type="molecule type" value="Genomic_DNA"/>
</dbReference>
<accession>A0ABS9D1X3</accession>
<evidence type="ECO:0000313" key="2">
    <source>
        <dbReference type="Proteomes" id="UP001521137"/>
    </source>
</evidence>
<dbReference type="InterPro" id="IPR029024">
    <property type="entry name" value="TerB-like"/>
</dbReference>
<proteinExistence type="predicted"/>
<evidence type="ECO:0000313" key="1">
    <source>
        <dbReference type="EMBL" id="MCF2946918.1"/>
    </source>
</evidence>
<dbReference type="Proteomes" id="UP001521137">
    <property type="component" value="Unassembled WGS sequence"/>
</dbReference>
<gene>
    <name evidence="1" type="ORF">L0668_02290</name>
</gene>
<dbReference type="RefSeq" id="WP_235310435.1">
    <property type="nucleotide sequence ID" value="NZ_JAKGAS010000001.1"/>
</dbReference>
<dbReference type="Gene3D" id="1.10.3680.10">
    <property type="entry name" value="TerB-like"/>
    <property type="match status" value="1"/>
</dbReference>
<name>A0ABS9D1X3_9ALTE</name>
<protein>
    <submittedName>
        <fullName evidence="1">TerB family tellurite resistance protein</fullName>
    </submittedName>
</protein>
<reference evidence="1 2" key="1">
    <citation type="submission" date="2022-01" db="EMBL/GenBank/DDBJ databases">
        <title>Paraglaciecola sp. G1-23.</title>
        <authorList>
            <person name="Jin M.S."/>
            <person name="Han D.M."/>
            <person name="Kim H.M."/>
            <person name="Jeon C.O."/>
        </authorList>
    </citation>
    <scope>NUCLEOTIDE SEQUENCE [LARGE SCALE GENOMIC DNA]</scope>
    <source>
        <strain evidence="1 2">G1-23</strain>
    </source>
</reference>
<organism evidence="1 2">
    <name type="scientific">Paraglaciecola algarum</name>
    <dbReference type="NCBI Taxonomy" id="3050085"/>
    <lineage>
        <taxon>Bacteria</taxon>
        <taxon>Pseudomonadati</taxon>
        <taxon>Pseudomonadota</taxon>
        <taxon>Gammaproteobacteria</taxon>
        <taxon>Alteromonadales</taxon>
        <taxon>Alteromonadaceae</taxon>
        <taxon>Paraglaciecola</taxon>
    </lineage>
</organism>
<comment type="caution">
    <text evidence="1">The sequence shown here is derived from an EMBL/GenBank/DDBJ whole genome shotgun (WGS) entry which is preliminary data.</text>
</comment>
<sequence>MHFDHLLQSIDMNHCLDQQQRQAMFDLGLLLVAADGEVNQQETQFMQNWLASLDWTAEISKQDYYRDTLLKCYASIKTNNFDEFILHRASLLLDTDIKQ</sequence>